<feature type="DNA-binding region" description="H-T-H motif" evidence="4">
    <location>
        <begin position="25"/>
        <end position="44"/>
    </location>
</feature>
<proteinExistence type="predicted"/>
<feature type="domain" description="HTH tetR-type" evidence="5">
    <location>
        <begin position="2"/>
        <end position="62"/>
    </location>
</feature>
<evidence type="ECO:0000256" key="1">
    <source>
        <dbReference type="ARBA" id="ARBA00023015"/>
    </source>
</evidence>
<accession>A0A7W8YD48</accession>
<dbReference type="GO" id="GO:0000976">
    <property type="term" value="F:transcription cis-regulatory region binding"/>
    <property type="evidence" value="ECO:0007669"/>
    <property type="project" value="TreeGrafter"/>
</dbReference>
<keyword evidence="7" id="KW-1185">Reference proteome</keyword>
<reference evidence="6 7" key="1">
    <citation type="submission" date="2020-08" db="EMBL/GenBank/DDBJ databases">
        <title>Sequencing the genomes of 1000 actinobacteria strains.</title>
        <authorList>
            <person name="Klenk H.-P."/>
        </authorList>
    </citation>
    <scope>NUCLEOTIDE SEQUENCE [LARGE SCALE GENOMIC DNA]</scope>
    <source>
        <strain evidence="6 7">DSM 23694</strain>
    </source>
</reference>
<keyword evidence="3" id="KW-0804">Transcription</keyword>
<dbReference type="InterPro" id="IPR001647">
    <property type="entry name" value="HTH_TetR"/>
</dbReference>
<dbReference type="EMBL" id="JACHBL010000001">
    <property type="protein sequence ID" value="MBB5599191.1"/>
    <property type="molecule type" value="Genomic_DNA"/>
</dbReference>
<dbReference type="SUPFAM" id="SSF46689">
    <property type="entry name" value="Homeodomain-like"/>
    <property type="match status" value="1"/>
</dbReference>
<dbReference type="Proteomes" id="UP000523863">
    <property type="component" value="Unassembled WGS sequence"/>
</dbReference>
<dbReference type="PROSITE" id="PS50977">
    <property type="entry name" value="HTH_TETR_2"/>
    <property type="match status" value="1"/>
</dbReference>
<keyword evidence="1" id="KW-0805">Transcription regulation</keyword>
<name>A0A7W8YD48_9MICC</name>
<evidence type="ECO:0000256" key="3">
    <source>
        <dbReference type="ARBA" id="ARBA00023163"/>
    </source>
</evidence>
<evidence type="ECO:0000259" key="5">
    <source>
        <dbReference type="PROSITE" id="PS50977"/>
    </source>
</evidence>
<gene>
    <name evidence="6" type="ORF">BKA12_002271</name>
</gene>
<organism evidence="6 7">
    <name type="scientific">Neomicrococcus lactis</name>
    <dbReference type="NCBI Taxonomy" id="732241"/>
    <lineage>
        <taxon>Bacteria</taxon>
        <taxon>Bacillati</taxon>
        <taxon>Actinomycetota</taxon>
        <taxon>Actinomycetes</taxon>
        <taxon>Micrococcales</taxon>
        <taxon>Micrococcaceae</taxon>
        <taxon>Neomicrococcus</taxon>
    </lineage>
</organism>
<comment type="caution">
    <text evidence="6">The sequence shown here is derived from an EMBL/GenBank/DDBJ whole genome shotgun (WGS) entry which is preliminary data.</text>
</comment>
<evidence type="ECO:0000256" key="4">
    <source>
        <dbReference type="PROSITE-ProRule" id="PRU00335"/>
    </source>
</evidence>
<dbReference type="GO" id="GO:0003700">
    <property type="term" value="F:DNA-binding transcription factor activity"/>
    <property type="evidence" value="ECO:0007669"/>
    <property type="project" value="TreeGrafter"/>
</dbReference>
<dbReference type="Gene3D" id="1.10.357.10">
    <property type="entry name" value="Tetracycline Repressor, domain 2"/>
    <property type="match status" value="1"/>
</dbReference>
<keyword evidence="2 4" id="KW-0238">DNA-binding</keyword>
<dbReference type="InterPro" id="IPR050109">
    <property type="entry name" value="HTH-type_TetR-like_transc_reg"/>
</dbReference>
<dbReference type="InterPro" id="IPR009057">
    <property type="entry name" value="Homeodomain-like_sf"/>
</dbReference>
<evidence type="ECO:0000313" key="6">
    <source>
        <dbReference type="EMBL" id="MBB5599191.1"/>
    </source>
</evidence>
<sequence length="224" mass="25171">MNTSETPHLRPALELLERQGFHATSVDELAAALGMSRSTFFRRYGTKEAVVFSDQEAIVAMAQQLILQVDPSATLGERLTVVRDVVLQIFERFTADRESAAIRYRLVREVEELKDRELVSTHRFERIFRTFLDTSKRDHDAAARATSVGFAAAVVAIHNDHFRRWLRDFSDDHRGELATAVDAVLARFMLATDPYVPGASGTGTDANKLYSAEEVLEMVRKALS</sequence>
<protein>
    <submittedName>
        <fullName evidence="6">AcrR family transcriptional regulator</fullName>
    </submittedName>
</protein>
<dbReference type="RefSeq" id="WP_183643950.1">
    <property type="nucleotide sequence ID" value="NZ_JACHBL010000001.1"/>
</dbReference>
<dbReference type="AlphaFoldDB" id="A0A7W8YD48"/>
<evidence type="ECO:0000256" key="2">
    <source>
        <dbReference type="ARBA" id="ARBA00023125"/>
    </source>
</evidence>
<dbReference type="PANTHER" id="PTHR30055">
    <property type="entry name" value="HTH-TYPE TRANSCRIPTIONAL REGULATOR RUTR"/>
    <property type="match status" value="1"/>
</dbReference>
<dbReference type="PANTHER" id="PTHR30055:SF234">
    <property type="entry name" value="HTH-TYPE TRANSCRIPTIONAL REGULATOR BETI"/>
    <property type="match status" value="1"/>
</dbReference>
<dbReference type="Pfam" id="PF00440">
    <property type="entry name" value="TetR_N"/>
    <property type="match status" value="1"/>
</dbReference>
<evidence type="ECO:0000313" key="7">
    <source>
        <dbReference type="Proteomes" id="UP000523863"/>
    </source>
</evidence>